<sequence>MKTYNRIWRCLHLGQNCSNLFELQNKKSSGPVTKAWEFKPKVCWSYAHKVSDTMCLFDILIFLILAFI</sequence>
<dbReference type="AlphaFoldDB" id="A0A1D6E1W8"/>
<organism evidence="1">
    <name type="scientific">Zea mays</name>
    <name type="common">Maize</name>
    <dbReference type="NCBI Taxonomy" id="4577"/>
    <lineage>
        <taxon>Eukaryota</taxon>
        <taxon>Viridiplantae</taxon>
        <taxon>Streptophyta</taxon>
        <taxon>Embryophyta</taxon>
        <taxon>Tracheophyta</taxon>
        <taxon>Spermatophyta</taxon>
        <taxon>Magnoliopsida</taxon>
        <taxon>Liliopsida</taxon>
        <taxon>Poales</taxon>
        <taxon>Poaceae</taxon>
        <taxon>PACMAD clade</taxon>
        <taxon>Panicoideae</taxon>
        <taxon>Andropogonodae</taxon>
        <taxon>Andropogoneae</taxon>
        <taxon>Tripsacinae</taxon>
        <taxon>Zea</taxon>
    </lineage>
</organism>
<evidence type="ECO:0000313" key="1">
    <source>
        <dbReference type="EMBL" id="ONM14657.1"/>
    </source>
</evidence>
<dbReference type="GO" id="GO:0016787">
    <property type="term" value="F:hydrolase activity"/>
    <property type="evidence" value="ECO:0007669"/>
    <property type="project" value="UniProtKB-KW"/>
</dbReference>
<proteinExistence type="predicted"/>
<name>A0A1D6E1W8_MAIZE</name>
<reference evidence="1" key="1">
    <citation type="submission" date="2015-12" db="EMBL/GenBank/DDBJ databases">
        <title>Update maize B73 reference genome by single molecule sequencing technologies.</title>
        <authorList>
            <consortium name="Maize Genome Sequencing Project"/>
            <person name="Ware D."/>
        </authorList>
    </citation>
    <scope>NUCLEOTIDE SEQUENCE [LARGE SCALE GENOMIC DNA]</scope>
    <source>
        <tissue evidence="1">Seedling</tissue>
    </source>
</reference>
<keyword evidence="1" id="KW-0378">Hydrolase</keyword>
<dbReference type="EMBL" id="CM007648">
    <property type="protein sequence ID" value="ONM14657.1"/>
    <property type="molecule type" value="Genomic_DNA"/>
</dbReference>
<dbReference type="ExpressionAtlas" id="A0A1D6E1W8">
    <property type="expression patterns" value="baseline and differential"/>
</dbReference>
<dbReference type="EMBL" id="CM007648">
    <property type="protein sequence ID" value="ONM14658.1"/>
    <property type="molecule type" value="Genomic_DNA"/>
</dbReference>
<gene>
    <name evidence="1" type="ORF">ZEAMMB73_Zm00001d002553</name>
</gene>
<protein>
    <submittedName>
        <fullName evidence="1">p-loop containing nucleoside triphosphate hydrolase superfamily protein</fullName>
    </submittedName>
</protein>
<accession>A0A1D6E1W8</accession>